<name>A0A9D2I4K8_9FIRM</name>
<comment type="caution">
    <text evidence="1">The sequence shown here is derived from an EMBL/GenBank/DDBJ whole genome shotgun (WGS) entry which is preliminary data.</text>
</comment>
<keyword evidence="1" id="KW-0418">Kinase</keyword>
<dbReference type="Gene3D" id="3.40.50.300">
    <property type="entry name" value="P-loop containing nucleotide triphosphate hydrolases"/>
    <property type="match status" value="2"/>
</dbReference>
<keyword evidence="1" id="KW-0808">Transferase</keyword>
<reference evidence="1" key="1">
    <citation type="journal article" date="2021" name="PeerJ">
        <title>Extensive microbial diversity within the chicken gut microbiome revealed by metagenomics and culture.</title>
        <authorList>
            <person name="Gilroy R."/>
            <person name="Ravi A."/>
            <person name="Getino M."/>
            <person name="Pursley I."/>
            <person name="Horton D.L."/>
            <person name="Alikhan N.F."/>
            <person name="Baker D."/>
            <person name="Gharbi K."/>
            <person name="Hall N."/>
            <person name="Watson M."/>
            <person name="Adriaenssens E.M."/>
            <person name="Foster-Nyarko E."/>
            <person name="Jarju S."/>
            <person name="Secka A."/>
            <person name="Antonio M."/>
            <person name="Oren A."/>
            <person name="Chaudhuri R.R."/>
            <person name="La Ragione R."/>
            <person name="Hildebrand F."/>
            <person name="Pallen M.J."/>
        </authorList>
    </citation>
    <scope>NUCLEOTIDE SEQUENCE</scope>
    <source>
        <strain evidence="1">CHK179-7159</strain>
    </source>
</reference>
<dbReference type="Proteomes" id="UP000886858">
    <property type="component" value="Unassembled WGS sequence"/>
</dbReference>
<proteinExistence type="predicted"/>
<dbReference type="Pfam" id="PF13189">
    <property type="entry name" value="Cytidylate_kin2"/>
    <property type="match status" value="1"/>
</dbReference>
<dbReference type="GO" id="GO:0016301">
    <property type="term" value="F:kinase activity"/>
    <property type="evidence" value="ECO:0007669"/>
    <property type="project" value="UniProtKB-KW"/>
</dbReference>
<dbReference type="AlphaFoldDB" id="A0A9D2I4K8"/>
<dbReference type="EMBL" id="DWYY01000004">
    <property type="protein sequence ID" value="HJA91613.1"/>
    <property type="molecule type" value="Genomic_DNA"/>
</dbReference>
<dbReference type="InterPro" id="IPR027417">
    <property type="entry name" value="P-loop_NTPase"/>
</dbReference>
<accession>A0A9D2I4K8</accession>
<organism evidence="1 2">
    <name type="scientific">Candidatus Eisenbergiella merdipullorum</name>
    <dbReference type="NCBI Taxonomy" id="2838553"/>
    <lineage>
        <taxon>Bacteria</taxon>
        <taxon>Bacillati</taxon>
        <taxon>Bacillota</taxon>
        <taxon>Clostridia</taxon>
        <taxon>Lachnospirales</taxon>
        <taxon>Lachnospiraceae</taxon>
        <taxon>Eisenbergiella</taxon>
    </lineage>
</organism>
<reference evidence="1" key="2">
    <citation type="submission" date="2021-04" db="EMBL/GenBank/DDBJ databases">
        <authorList>
            <person name="Gilroy R."/>
        </authorList>
    </citation>
    <scope>NUCLEOTIDE SEQUENCE</scope>
    <source>
        <strain evidence="1">CHK179-7159</strain>
    </source>
</reference>
<evidence type="ECO:0000313" key="2">
    <source>
        <dbReference type="Proteomes" id="UP000886858"/>
    </source>
</evidence>
<evidence type="ECO:0000313" key="1">
    <source>
        <dbReference type="EMBL" id="HJA91613.1"/>
    </source>
</evidence>
<gene>
    <name evidence="1" type="ORF">H9717_00565</name>
</gene>
<sequence length="182" mass="20471">MKSIALEAEDILLRERIGQKLAEALKVHCYGKELTALAARENGIREDLAARLDEATEKSLPLFSLGARYVQKKREADDPEDYLFACTAKLITQLAGEGSCVILGHAASYTLRNMPEVFRIRLFSGDQAGNKGYERYYSYHTGTDWSTNENVDLVLNVRKLPDEKIVEKLIRLYRIAGKTSGE</sequence>
<protein>
    <submittedName>
        <fullName evidence="1">Cytidylate kinase-like family protein</fullName>
    </submittedName>
</protein>